<proteinExistence type="inferred from homology"/>
<dbReference type="Gene3D" id="3.10.400.20">
    <property type="match status" value="1"/>
</dbReference>
<dbReference type="PIRSF" id="PIRSF005067">
    <property type="entry name" value="Tma_RNA-bind_prd"/>
    <property type="match status" value="1"/>
</dbReference>
<dbReference type="Pfam" id="PF01472">
    <property type="entry name" value="PUA"/>
    <property type="match status" value="1"/>
</dbReference>
<name>A0A210PXS1_MIZYE</name>
<dbReference type="PANTHER" id="PTHR22798:SF0">
    <property type="entry name" value="MALIGNANT T-CELL-AMPLIFIED SEQUENCE 1"/>
    <property type="match status" value="1"/>
</dbReference>
<dbReference type="EMBL" id="NEDP02005411">
    <property type="protein sequence ID" value="OWF41290.1"/>
    <property type="molecule type" value="Genomic_DNA"/>
</dbReference>
<dbReference type="PROSITE" id="PS50890">
    <property type="entry name" value="PUA"/>
    <property type="match status" value="1"/>
</dbReference>
<comment type="caution">
    <text evidence="6">The sequence shown here is derived from an EMBL/GenBank/DDBJ whole genome shotgun (WGS) entry which is preliminary data.</text>
</comment>
<gene>
    <name evidence="6" type="ORF">KP79_PYT13127</name>
</gene>
<dbReference type="InterPro" id="IPR004521">
    <property type="entry name" value="Uncharacterised_CHP00451"/>
</dbReference>
<evidence type="ECO:0000256" key="4">
    <source>
        <dbReference type="PIRNR" id="PIRNR005067"/>
    </source>
</evidence>
<dbReference type="InterPro" id="IPR041366">
    <property type="entry name" value="Pre-PUA"/>
</dbReference>
<keyword evidence="7" id="KW-1185">Reference proteome</keyword>
<feature type="domain" description="PUA" evidence="5">
    <location>
        <begin position="94"/>
        <end position="172"/>
    </location>
</feature>
<dbReference type="CDD" id="cd21155">
    <property type="entry name" value="PUA_MCTS-1-like"/>
    <property type="match status" value="1"/>
</dbReference>
<dbReference type="GO" id="GO:0001731">
    <property type="term" value="P:formation of translation preinitiation complex"/>
    <property type="evidence" value="ECO:0007669"/>
    <property type="project" value="TreeGrafter"/>
</dbReference>
<dbReference type="InterPro" id="IPR002478">
    <property type="entry name" value="PUA"/>
</dbReference>
<dbReference type="SUPFAM" id="SSF88697">
    <property type="entry name" value="PUA domain-like"/>
    <property type="match status" value="1"/>
</dbReference>
<organism evidence="6 7">
    <name type="scientific">Mizuhopecten yessoensis</name>
    <name type="common">Japanese scallop</name>
    <name type="synonym">Patinopecten yessoensis</name>
    <dbReference type="NCBI Taxonomy" id="6573"/>
    <lineage>
        <taxon>Eukaryota</taxon>
        <taxon>Metazoa</taxon>
        <taxon>Spiralia</taxon>
        <taxon>Lophotrochozoa</taxon>
        <taxon>Mollusca</taxon>
        <taxon>Bivalvia</taxon>
        <taxon>Autobranchia</taxon>
        <taxon>Pteriomorphia</taxon>
        <taxon>Pectinida</taxon>
        <taxon>Pectinoidea</taxon>
        <taxon>Pectinidae</taxon>
        <taxon>Mizuhopecten</taxon>
    </lineage>
</organism>
<dbReference type="GO" id="GO:0003723">
    <property type="term" value="F:RNA binding"/>
    <property type="evidence" value="ECO:0007669"/>
    <property type="project" value="InterPro"/>
</dbReference>
<dbReference type="FunFam" id="3.10.400.20:FF:000001">
    <property type="entry name" value="Malignant T-cell-amplified sequence 1"/>
    <property type="match status" value="1"/>
</dbReference>
<evidence type="ECO:0000256" key="3">
    <source>
        <dbReference type="ARBA" id="ARBA00022490"/>
    </source>
</evidence>
<comment type="similarity">
    <text evidence="2">Belongs to the MCTS1 family.</text>
</comment>
<dbReference type="GO" id="GO:0002188">
    <property type="term" value="P:translation reinitiation"/>
    <property type="evidence" value="ECO:0007669"/>
    <property type="project" value="UniProtKB-ARBA"/>
</dbReference>
<dbReference type="Pfam" id="PF17832">
    <property type="entry name" value="Pre-PUA"/>
    <property type="match status" value="1"/>
</dbReference>
<evidence type="ECO:0000313" key="6">
    <source>
        <dbReference type="EMBL" id="OWF41290.1"/>
    </source>
</evidence>
<dbReference type="GO" id="GO:0005737">
    <property type="term" value="C:cytoplasm"/>
    <property type="evidence" value="ECO:0007669"/>
    <property type="project" value="UniProtKB-SubCell"/>
</dbReference>
<dbReference type="OrthoDB" id="10249667at2759"/>
<keyword evidence="3 4" id="KW-0963">Cytoplasm</keyword>
<dbReference type="Proteomes" id="UP000242188">
    <property type="component" value="Unassembled WGS sequence"/>
</dbReference>
<evidence type="ECO:0000313" key="7">
    <source>
        <dbReference type="Proteomes" id="UP000242188"/>
    </source>
</evidence>
<dbReference type="NCBIfam" id="TIGR00451">
    <property type="entry name" value="unchar_dom_2"/>
    <property type="match status" value="1"/>
</dbReference>
<protein>
    <submittedName>
        <fullName evidence="6">Malignant T-cell-amplified sequence 1</fullName>
    </submittedName>
</protein>
<evidence type="ECO:0000259" key="5">
    <source>
        <dbReference type="SMART" id="SM00359"/>
    </source>
</evidence>
<reference evidence="6 7" key="1">
    <citation type="journal article" date="2017" name="Nat. Ecol. Evol.">
        <title>Scallop genome provides insights into evolution of bilaterian karyotype and development.</title>
        <authorList>
            <person name="Wang S."/>
            <person name="Zhang J."/>
            <person name="Jiao W."/>
            <person name="Li J."/>
            <person name="Xun X."/>
            <person name="Sun Y."/>
            <person name="Guo X."/>
            <person name="Huan P."/>
            <person name="Dong B."/>
            <person name="Zhang L."/>
            <person name="Hu X."/>
            <person name="Sun X."/>
            <person name="Wang J."/>
            <person name="Zhao C."/>
            <person name="Wang Y."/>
            <person name="Wang D."/>
            <person name="Huang X."/>
            <person name="Wang R."/>
            <person name="Lv J."/>
            <person name="Li Y."/>
            <person name="Zhang Z."/>
            <person name="Liu B."/>
            <person name="Lu W."/>
            <person name="Hui Y."/>
            <person name="Liang J."/>
            <person name="Zhou Z."/>
            <person name="Hou R."/>
            <person name="Li X."/>
            <person name="Liu Y."/>
            <person name="Li H."/>
            <person name="Ning X."/>
            <person name="Lin Y."/>
            <person name="Zhao L."/>
            <person name="Xing Q."/>
            <person name="Dou J."/>
            <person name="Li Y."/>
            <person name="Mao J."/>
            <person name="Guo H."/>
            <person name="Dou H."/>
            <person name="Li T."/>
            <person name="Mu C."/>
            <person name="Jiang W."/>
            <person name="Fu Q."/>
            <person name="Fu X."/>
            <person name="Miao Y."/>
            <person name="Liu J."/>
            <person name="Yu Q."/>
            <person name="Li R."/>
            <person name="Liao H."/>
            <person name="Li X."/>
            <person name="Kong Y."/>
            <person name="Jiang Z."/>
            <person name="Chourrout D."/>
            <person name="Li R."/>
            <person name="Bao Z."/>
        </authorList>
    </citation>
    <scope>NUCLEOTIDE SEQUENCE [LARGE SCALE GENOMIC DNA]</scope>
    <source>
        <strain evidence="6 7">PY_sf001</strain>
    </source>
</reference>
<dbReference type="SMART" id="SM00359">
    <property type="entry name" value="PUA"/>
    <property type="match status" value="1"/>
</dbReference>
<evidence type="ECO:0000256" key="1">
    <source>
        <dbReference type="ARBA" id="ARBA00004496"/>
    </source>
</evidence>
<comment type="subcellular location">
    <subcellularLocation>
        <location evidence="1 4">Cytoplasm</location>
    </subcellularLocation>
</comment>
<dbReference type="InterPro" id="IPR016437">
    <property type="entry name" value="MCT-1/Tma20"/>
</dbReference>
<dbReference type="CDD" id="cd11609">
    <property type="entry name" value="MCT1_N"/>
    <property type="match status" value="1"/>
</dbReference>
<evidence type="ECO:0000256" key="2">
    <source>
        <dbReference type="ARBA" id="ARBA00008955"/>
    </source>
</evidence>
<accession>A0A210PXS1</accession>
<dbReference type="PANTHER" id="PTHR22798">
    <property type="entry name" value="MCT-1 PROTEIN"/>
    <property type="match status" value="1"/>
</dbReference>
<sequence length="182" mass="20341">MFKKFEDKECVTGVNQAKSTVQKGIRASLLKIYPHIKDYIDQIVPKKGDLKVVKCREHIEILASAKGEPLFFRHREDKYVPALKLLHKFPFLAPHMQVDKGAIRFVLSGANIMCPGLTSPGARMTKVDADTVVAIMAEGKEHAVAVGITKMSTDEILEKNKGIGVENIHYLNDGLWNMKNVK</sequence>
<dbReference type="InterPro" id="IPR015947">
    <property type="entry name" value="PUA-like_sf"/>
</dbReference>
<dbReference type="STRING" id="6573.A0A210PXS1"/>
<dbReference type="AlphaFoldDB" id="A0A210PXS1"/>